<dbReference type="CDD" id="cd06661">
    <property type="entry name" value="GGCT_like"/>
    <property type="match status" value="1"/>
</dbReference>
<keyword evidence="2" id="KW-0808">Transferase</keyword>
<sequence length="162" mass="18224">MTSNTHHPMQAQDVADLIAKCNEARRLGERDAKSESLLEDRFQPAQRLAVYGSLAPGEKNYNIVRDVGGAWGPGWIFGELEPSGWGFTMGYPAFRSQAEGQPVACLLLRSKGLERFWNQLDQFEGEEYLRTLVPVRLKNELWALANCYELHPRLFGSDPSPA</sequence>
<dbReference type="AlphaFoldDB" id="A0A7Y2E8D9"/>
<feature type="domain" description="Gamma-glutamylcyclotransferase AIG2-like" evidence="1">
    <location>
        <begin position="49"/>
        <end position="150"/>
    </location>
</feature>
<evidence type="ECO:0000259" key="1">
    <source>
        <dbReference type="Pfam" id="PF06094"/>
    </source>
</evidence>
<comment type="caution">
    <text evidence="2">The sequence shown here is derived from an EMBL/GenBank/DDBJ whole genome shotgun (WGS) entry which is preliminary data.</text>
</comment>
<dbReference type="SUPFAM" id="SSF110857">
    <property type="entry name" value="Gamma-glutamyl cyclotransferase-like"/>
    <property type="match status" value="1"/>
</dbReference>
<dbReference type="EMBL" id="JABDJR010000405">
    <property type="protein sequence ID" value="NNF07109.1"/>
    <property type="molecule type" value="Genomic_DNA"/>
</dbReference>
<name>A0A7Y2E8D9_UNCEI</name>
<dbReference type="InterPro" id="IPR013024">
    <property type="entry name" value="GGCT-like"/>
</dbReference>
<reference evidence="2 3" key="1">
    <citation type="submission" date="2020-03" db="EMBL/GenBank/DDBJ databases">
        <title>Metabolic flexibility allows generalist bacteria to become dominant in a frequently disturbed ecosystem.</title>
        <authorList>
            <person name="Chen Y.-J."/>
            <person name="Leung P.M."/>
            <person name="Bay S.K."/>
            <person name="Hugenholtz P."/>
            <person name="Kessler A.J."/>
            <person name="Shelley G."/>
            <person name="Waite D.W."/>
            <person name="Cook P.L."/>
            <person name="Greening C."/>
        </authorList>
    </citation>
    <scope>NUCLEOTIDE SEQUENCE [LARGE SCALE GENOMIC DNA]</scope>
    <source>
        <strain evidence="2">SS_bin_28</strain>
    </source>
</reference>
<dbReference type="Proteomes" id="UP000547674">
    <property type="component" value="Unassembled WGS sequence"/>
</dbReference>
<dbReference type="Gene3D" id="3.10.490.10">
    <property type="entry name" value="Gamma-glutamyl cyclotransferase-like"/>
    <property type="match status" value="1"/>
</dbReference>
<dbReference type="GO" id="GO:0016740">
    <property type="term" value="F:transferase activity"/>
    <property type="evidence" value="ECO:0007669"/>
    <property type="project" value="UniProtKB-KW"/>
</dbReference>
<proteinExistence type="predicted"/>
<protein>
    <submittedName>
        <fullName evidence="2">Gamma-glutamylcyclotransferase</fullName>
    </submittedName>
</protein>
<dbReference type="InterPro" id="IPR036568">
    <property type="entry name" value="GGCT-like_sf"/>
</dbReference>
<organism evidence="2 3">
    <name type="scientific">Eiseniibacteriota bacterium</name>
    <dbReference type="NCBI Taxonomy" id="2212470"/>
    <lineage>
        <taxon>Bacteria</taxon>
        <taxon>Candidatus Eiseniibacteriota</taxon>
    </lineage>
</organism>
<gene>
    <name evidence="2" type="ORF">HKN21_10145</name>
</gene>
<dbReference type="Pfam" id="PF06094">
    <property type="entry name" value="GGACT"/>
    <property type="match status" value="1"/>
</dbReference>
<accession>A0A7Y2E8D9</accession>
<evidence type="ECO:0000313" key="2">
    <source>
        <dbReference type="EMBL" id="NNF07109.1"/>
    </source>
</evidence>
<dbReference type="InterPro" id="IPR009288">
    <property type="entry name" value="AIG2-like_dom"/>
</dbReference>
<evidence type="ECO:0000313" key="3">
    <source>
        <dbReference type="Proteomes" id="UP000547674"/>
    </source>
</evidence>